<feature type="region of interest" description="Disordered" evidence="2">
    <location>
        <begin position="1"/>
        <end position="61"/>
    </location>
</feature>
<evidence type="ECO:0000256" key="1">
    <source>
        <dbReference type="SAM" id="Coils"/>
    </source>
</evidence>
<reference evidence="3" key="1">
    <citation type="submission" date="2021-12" db="EMBL/GenBank/DDBJ databases">
        <authorList>
            <person name="King R."/>
        </authorList>
    </citation>
    <scope>NUCLEOTIDE SEQUENCE</scope>
</reference>
<feature type="compositionally biased region" description="Polar residues" evidence="2">
    <location>
        <begin position="47"/>
        <end position="57"/>
    </location>
</feature>
<keyword evidence="1" id="KW-0175">Coiled coil</keyword>
<sequence length="243" mass="26430">MSAVMSTLSMISGGRRAHRKLASSRKSGQLSDAGEDRSRALHDLNKQQRSASLQTLETGGGGGVANLESLEAKMASIEVSLAGSRRRSAGARDTARDLEALRTALTDKDALIQSLKKQLSASLSAARLAAQAVSPVPSARPGEEYPSLSVDERKALEDRAAAVRADLEARRNNIQELRRRLEKTHVTDNIDTRIQQAELQYKLGREELELLTLGEQARALAQLIEQCDAAARRSERATLYRCG</sequence>
<proteinExistence type="predicted"/>
<feature type="compositionally biased region" description="Basic and acidic residues" evidence="2">
    <location>
        <begin position="34"/>
        <end position="46"/>
    </location>
</feature>
<evidence type="ECO:0000313" key="4">
    <source>
        <dbReference type="Proteomes" id="UP001153292"/>
    </source>
</evidence>
<feature type="coiled-coil region" evidence="1">
    <location>
        <begin position="67"/>
        <end position="118"/>
    </location>
</feature>
<gene>
    <name evidence="3" type="ORF">CHILSU_LOCUS10105</name>
</gene>
<keyword evidence="4" id="KW-1185">Reference proteome</keyword>
<accession>A0ABN8BBQ0</accession>
<evidence type="ECO:0000256" key="2">
    <source>
        <dbReference type="SAM" id="MobiDB-lite"/>
    </source>
</evidence>
<organism evidence="3 4">
    <name type="scientific">Chilo suppressalis</name>
    <name type="common">Asiatic rice borer moth</name>
    <dbReference type="NCBI Taxonomy" id="168631"/>
    <lineage>
        <taxon>Eukaryota</taxon>
        <taxon>Metazoa</taxon>
        <taxon>Ecdysozoa</taxon>
        <taxon>Arthropoda</taxon>
        <taxon>Hexapoda</taxon>
        <taxon>Insecta</taxon>
        <taxon>Pterygota</taxon>
        <taxon>Neoptera</taxon>
        <taxon>Endopterygota</taxon>
        <taxon>Lepidoptera</taxon>
        <taxon>Glossata</taxon>
        <taxon>Ditrysia</taxon>
        <taxon>Pyraloidea</taxon>
        <taxon>Crambidae</taxon>
        <taxon>Crambinae</taxon>
        <taxon>Chilo</taxon>
    </lineage>
</organism>
<feature type="compositionally biased region" description="Polar residues" evidence="2">
    <location>
        <begin position="1"/>
        <end position="10"/>
    </location>
</feature>
<name>A0ABN8BBQ0_CHISP</name>
<dbReference type="EMBL" id="OU963899">
    <property type="protein sequence ID" value="CAH0406722.1"/>
    <property type="molecule type" value="Genomic_DNA"/>
</dbReference>
<feature type="coiled-coil region" evidence="1">
    <location>
        <begin position="153"/>
        <end position="187"/>
    </location>
</feature>
<dbReference type="Proteomes" id="UP001153292">
    <property type="component" value="Chromosome 6"/>
</dbReference>
<protein>
    <submittedName>
        <fullName evidence="3">Uncharacterized protein</fullName>
    </submittedName>
</protein>
<evidence type="ECO:0000313" key="3">
    <source>
        <dbReference type="EMBL" id="CAH0406722.1"/>
    </source>
</evidence>